<evidence type="ECO:0000313" key="1">
    <source>
        <dbReference type="EMBL" id="KAK8203148.1"/>
    </source>
</evidence>
<proteinExistence type="predicted"/>
<sequence>MSRNGNQKMRWHWIVLIASMKTKLDMPEYAIGTKMGRYVLMMARVPVYAIVNDNYLGPLPDVRRSKREERSMMPVPSVYSCISDRGTCTSMAAVSAYELNSERVWSRQAGLSRRGAARARVTVEHHDRQWEESIASTAGSERTPKQV</sequence>
<dbReference type="Proteomes" id="UP001320706">
    <property type="component" value="Unassembled WGS sequence"/>
</dbReference>
<protein>
    <submittedName>
        <fullName evidence="1">Uncharacterized protein</fullName>
    </submittedName>
</protein>
<gene>
    <name evidence="1" type="ORF">M8818_005373</name>
</gene>
<comment type="caution">
    <text evidence="1">The sequence shown here is derived from an EMBL/GenBank/DDBJ whole genome shotgun (WGS) entry which is preliminary data.</text>
</comment>
<name>A0ACC3SA20_9PEZI</name>
<dbReference type="EMBL" id="JAMKPW020000032">
    <property type="protein sequence ID" value="KAK8203148.1"/>
    <property type="molecule type" value="Genomic_DNA"/>
</dbReference>
<evidence type="ECO:0000313" key="2">
    <source>
        <dbReference type="Proteomes" id="UP001320706"/>
    </source>
</evidence>
<accession>A0ACC3SA20</accession>
<organism evidence="1 2">
    <name type="scientific">Zalaria obscura</name>
    <dbReference type="NCBI Taxonomy" id="2024903"/>
    <lineage>
        <taxon>Eukaryota</taxon>
        <taxon>Fungi</taxon>
        <taxon>Dikarya</taxon>
        <taxon>Ascomycota</taxon>
        <taxon>Pezizomycotina</taxon>
        <taxon>Dothideomycetes</taxon>
        <taxon>Dothideomycetidae</taxon>
        <taxon>Dothideales</taxon>
        <taxon>Zalariaceae</taxon>
        <taxon>Zalaria</taxon>
    </lineage>
</organism>
<reference evidence="1" key="1">
    <citation type="submission" date="2024-02" db="EMBL/GenBank/DDBJ databases">
        <title>Metagenome Assembled Genome of Zalaria obscura JY119.</title>
        <authorList>
            <person name="Vighnesh L."/>
            <person name="Jagadeeshwari U."/>
            <person name="Venkata Ramana C."/>
            <person name="Sasikala C."/>
        </authorList>
    </citation>
    <scope>NUCLEOTIDE SEQUENCE</scope>
    <source>
        <strain evidence="1">JY119</strain>
    </source>
</reference>
<keyword evidence="2" id="KW-1185">Reference proteome</keyword>